<feature type="region of interest" description="Disordered" evidence="1">
    <location>
        <begin position="1"/>
        <end position="69"/>
    </location>
</feature>
<dbReference type="OrthoDB" id="1110378at2759"/>
<evidence type="ECO:0000313" key="3">
    <source>
        <dbReference type="Proteomes" id="UP000554482"/>
    </source>
</evidence>
<gene>
    <name evidence="2" type="ORF">FRX31_033126</name>
</gene>
<protein>
    <submittedName>
        <fullName evidence="2">Uncharacterized protein</fullName>
    </submittedName>
</protein>
<accession>A0A7J6UXE4</accession>
<keyword evidence="3" id="KW-1185">Reference proteome</keyword>
<reference evidence="2 3" key="1">
    <citation type="submission" date="2020-06" db="EMBL/GenBank/DDBJ databases">
        <title>Transcriptomic and genomic resources for Thalictrum thalictroides and T. hernandezii: Facilitating candidate gene discovery in an emerging model plant lineage.</title>
        <authorList>
            <person name="Arias T."/>
            <person name="Riano-Pachon D.M."/>
            <person name="Di Stilio V.S."/>
        </authorList>
    </citation>
    <scope>NUCLEOTIDE SEQUENCE [LARGE SCALE GENOMIC DNA]</scope>
    <source>
        <strain evidence="3">cv. WT478/WT964</strain>
        <tissue evidence="2">Leaves</tissue>
    </source>
</reference>
<sequence>MGTDESFKRSGSVPFKWEIQPGIPKPAADSSCYTPEATPPQLRPPPSGFYFSEFKTQPEPATTTRSHSRGRLFNVLNLMQSTSFSSSGCFLPPLVDKKKINKFECCLENDSKSWSQCSSNSTQKSSSPLSPSPSQLSSPHSAVDAKWAAFGLF</sequence>
<evidence type="ECO:0000256" key="1">
    <source>
        <dbReference type="SAM" id="MobiDB-lite"/>
    </source>
</evidence>
<proteinExistence type="predicted"/>
<dbReference type="AlphaFoldDB" id="A0A7J6UXE4"/>
<name>A0A7J6UXE4_THATH</name>
<feature type="compositionally biased region" description="Pro residues" evidence="1">
    <location>
        <begin position="37"/>
        <end position="47"/>
    </location>
</feature>
<dbReference type="PANTHER" id="PTHR35466">
    <property type="entry name" value="SERINE/ARGININE REPETITIVE MATRIX PROTEIN 1"/>
    <property type="match status" value="1"/>
</dbReference>
<feature type="compositionally biased region" description="Low complexity" evidence="1">
    <location>
        <begin position="112"/>
        <end position="141"/>
    </location>
</feature>
<feature type="region of interest" description="Disordered" evidence="1">
    <location>
        <begin position="110"/>
        <end position="142"/>
    </location>
</feature>
<comment type="caution">
    <text evidence="2">The sequence shown here is derived from an EMBL/GenBank/DDBJ whole genome shotgun (WGS) entry which is preliminary data.</text>
</comment>
<organism evidence="2 3">
    <name type="scientific">Thalictrum thalictroides</name>
    <name type="common">Rue-anemone</name>
    <name type="synonym">Anemone thalictroides</name>
    <dbReference type="NCBI Taxonomy" id="46969"/>
    <lineage>
        <taxon>Eukaryota</taxon>
        <taxon>Viridiplantae</taxon>
        <taxon>Streptophyta</taxon>
        <taxon>Embryophyta</taxon>
        <taxon>Tracheophyta</taxon>
        <taxon>Spermatophyta</taxon>
        <taxon>Magnoliopsida</taxon>
        <taxon>Ranunculales</taxon>
        <taxon>Ranunculaceae</taxon>
        <taxon>Thalictroideae</taxon>
        <taxon>Thalictrum</taxon>
    </lineage>
</organism>
<dbReference type="PANTHER" id="PTHR35466:SF4">
    <property type="entry name" value="EXPRESSED PROTEIN"/>
    <property type="match status" value="1"/>
</dbReference>
<dbReference type="EMBL" id="JABWDY010041599">
    <property type="protein sequence ID" value="KAF5177284.1"/>
    <property type="molecule type" value="Genomic_DNA"/>
</dbReference>
<evidence type="ECO:0000313" key="2">
    <source>
        <dbReference type="EMBL" id="KAF5177284.1"/>
    </source>
</evidence>
<dbReference type="Proteomes" id="UP000554482">
    <property type="component" value="Unassembled WGS sequence"/>
</dbReference>